<dbReference type="Gene3D" id="3.40.50.300">
    <property type="entry name" value="P-loop containing nucleotide triphosphate hydrolases"/>
    <property type="match status" value="1"/>
</dbReference>
<sequence length="1612" mass="189075">MEKEQFYRGRFDEVGDRKLNSVRVFVSSTFSDTTDERNGLIERVYPQLRKYCLNKYKIQFQYSDMRWGIQSAASTTHSTVDICLQELDSCSQLSMATNCVILLSHRYGSRLVPAYISYRVFQLLENSLSTDIEAQTFLSQMYELDENYIEKKVFLKQIGDSQEWISLENKLQLILRQAADICYQQETITTEERNEFHMSVTAKEIYRALKNNKNRPRRIVCFLREIIDIEELDSKYRETENKDEIKMLLDETKNSLRQSLDSSDIYTYQVRWNDETARKKYFSQFFDDFYQAIKLQVDFHMKNQENQQKDILCNQILEHAIQSNLLTQRYFPRQDILEQIKNYMKSTSNRPCVLLGESGTGKSSIMATLVSEIPNWYRQTNALSVIIRFLGATPSSSDIRRPLISIIEQICHIYHFDVPSNLDNVKESLENIFMHIPKTEILVVLLDSIDQLQIADLKNLSTWLPTKFPSTNFKFIISTIPDIEIDRVTVNIHEKLRTIYDNDIIEIEIDSLNENLAEQVLDYWLEQDHRCLTMIQREWITEKFRKQQHFLTPLLVALLYDQTLSWHSYDTTPDPAFLAIKQTRGAIEYLFNQLGVKHGQTLFQRSMSYLQLSGGLSELELEDILTLDDEILKSVFVHYLPPFDLFRLPSTLWIRIKNDMHKYLVEKDIDNIPCIYFYHRSFQYYQTMDFKKLRLEHQTKELLEKNRLFYFANQYKETFDMSYSPKLANKYRLSTMIISANRRLTEQKPFKQKKTNQYNLRRLHQLYINLNRYDFVHEWTVFNYDFLSAFLLCGEYKMSNFLFEMSIGAHDPNGELRFLLKQFEASTETLDQHPHNLSFELVYRFFPFLNELPTLTYNLIDRCLSHCPLQLITNKERPESLAKCSLTNIISITIDAHYIFALTNNDKFYVFVYSYLGLLMAHEFDVIYKKKEPNERILSYLCRFPYVCFLTSNSSMVVGHCSKKEVSMQLPCKQLISFINDRMVLVVSSAANSLELWDCSNNILVSKHNFNDEKIIENCILKNSMIKVVLKGNSTISYIELDGNFQFNPIRISNENINNHNRHILLDTHCEFYYSLNSSLATLVIYDKTNHNSKKVINDIDFISPPKSVIYLSKGNSIAWLTSTTLMIFHPLYEQNIFQPFYITSSTIPIDYDLVHDHCSSPEFDDLRSCLACVNKSNSIIDIYEWQYDKDKRIHIYRQCTRLQLDISIDQFVFTAYWFDGITLYCSDGNNIYKYNATMLTYLTSSKPFHPSHTIDQIPSLHSDQFLAMKNKDNSLEIYTLDENDFLDLKCSIHSIVDYYFTTSPSLSSSAHVLCVDEKNILSIYSLNSSKLLWTTKSFENKKLQIHSTQSSFILICLQTKQIYQIDTTQSFDLKILVQLNIDCHLSTLSSNNLLYIISNDQQTLIEFNVNNQNMKSLSPVQLQSTKIIQLYSVSDHLIFRADDNQVYLWWNEKVPISKLEKASRLMLKHRLVLVCTDNKVLVLYDLKANLRGTIQLTDDAGQCEAISLSDYSNEGDQYLFIICSDRLLRMYNVSNGKQLAKLFINKDLYPFIGILNNRLLLKVTNQLCIIKIIDKKNLPNRSSNVKCTLFKESMWMTCHHDNCAWSNTVES</sequence>
<dbReference type="InterPro" id="IPR027417">
    <property type="entry name" value="P-loop_NTPase"/>
</dbReference>
<dbReference type="PANTHER" id="PTHR19871">
    <property type="entry name" value="BETA TRANSDUCIN-RELATED PROTEIN"/>
    <property type="match status" value="1"/>
</dbReference>
<dbReference type="Proteomes" id="UP000663851">
    <property type="component" value="Unassembled WGS sequence"/>
</dbReference>
<dbReference type="EMBL" id="CAJNYD010001600">
    <property type="protein sequence ID" value="CAF3353319.1"/>
    <property type="molecule type" value="Genomic_DNA"/>
</dbReference>
<dbReference type="Pfam" id="PF13271">
    <property type="entry name" value="DUF4062"/>
    <property type="match status" value="1"/>
</dbReference>
<dbReference type="PROSITE" id="PS50837">
    <property type="entry name" value="NACHT"/>
    <property type="match status" value="1"/>
</dbReference>
<comment type="caution">
    <text evidence="2">The sequence shown here is derived from an EMBL/GenBank/DDBJ whole genome shotgun (WGS) entry which is preliminary data.</text>
</comment>
<dbReference type="InterPro" id="IPR049945">
    <property type="entry name" value="AAA_22"/>
</dbReference>
<evidence type="ECO:0000313" key="2">
    <source>
        <dbReference type="EMBL" id="CAF3353319.1"/>
    </source>
</evidence>
<dbReference type="EMBL" id="CAJOBO010002681">
    <property type="protein sequence ID" value="CAF4463326.1"/>
    <property type="molecule type" value="Genomic_DNA"/>
</dbReference>
<dbReference type="PANTHER" id="PTHR19871:SF14">
    <property type="entry name" value="DUF4062 DOMAIN-CONTAINING PROTEIN"/>
    <property type="match status" value="1"/>
</dbReference>
<proteinExistence type="predicted"/>
<dbReference type="SUPFAM" id="SSF63829">
    <property type="entry name" value="Calcium-dependent phosphotriesterase"/>
    <property type="match status" value="1"/>
</dbReference>
<dbReference type="Proteomes" id="UP000663833">
    <property type="component" value="Unassembled WGS sequence"/>
</dbReference>
<evidence type="ECO:0000313" key="4">
    <source>
        <dbReference type="Proteomes" id="UP000663833"/>
    </source>
</evidence>
<accession>A0A817WAY7</accession>
<protein>
    <recommendedName>
        <fullName evidence="1">NACHT domain-containing protein</fullName>
    </recommendedName>
</protein>
<dbReference type="Pfam" id="PF13401">
    <property type="entry name" value="AAA_22"/>
    <property type="match status" value="1"/>
</dbReference>
<dbReference type="InterPro" id="IPR052752">
    <property type="entry name" value="NACHT-WD_repeat"/>
</dbReference>
<reference evidence="2" key="1">
    <citation type="submission" date="2021-02" db="EMBL/GenBank/DDBJ databases">
        <authorList>
            <person name="Nowell W R."/>
        </authorList>
    </citation>
    <scope>NUCLEOTIDE SEQUENCE</scope>
</reference>
<name>A0A817WAY7_9BILA</name>
<organism evidence="2 4">
    <name type="scientific">Rotaria socialis</name>
    <dbReference type="NCBI Taxonomy" id="392032"/>
    <lineage>
        <taxon>Eukaryota</taxon>
        <taxon>Metazoa</taxon>
        <taxon>Spiralia</taxon>
        <taxon>Gnathifera</taxon>
        <taxon>Rotifera</taxon>
        <taxon>Eurotatoria</taxon>
        <taxon>Bdelloidea</taxon>
        <taxon>Philodinida</taxon>
        <taxon>Philodinidae</taxon>
        <taxon>Rotaria</taxon>
    </lineage>
</organism>
<dbReference type="GO" id="GO:0016887">
    <property type="term" value="F:ATP hydrolysis activity"/>
    <property type="evidence" value="ECO:0007669"/>
    <property type="project" value="InterPro"/>
</dbReference>
<dbReference type="InterPro" id="IPR025139">
    <property type="entry name" value="DUF4062"/>
</dbReference>
<dbReference type="SUPFAM" id="SSF52540">
    <property type="entry name" value="P-loop containing nucleoside triphosphate hydrolases"/>
    <property type="match status" value="1"/>
</dbReference>
<evidence type="ECO:0000313" key="3">
    <source>
        <dbReference type="EMBL" id="CAF4463326.1"/>
    </source>
</evidence>
<dbReference type="SUPFAM" id="SSF69322">
    <property type="entry name" value="Tricorn protease domain 2"/>
    <property type="match status" value="1"/>
</dbReference>
<feature type="domain" description="NACHT" evidence="1">
    <location>
        <begin position="350"/>
        <end position="482"/>
    </location>
</feature>
<dbReference type="InterPro" id="IPR007111">
    <property type="entry name" value="NACHT_NTPase"/>
</dbReference>
<dbReference type="InterPro" id="IPR015943">
    <property type="entry name" value="WD40/YVTN_repeat-like_dom_sf"/>
</dbReference>
<dbReference type="Gene3D" id="2.130.10.10">
    <property type="entry name" value="YVTN repeat-like/Quinoprotein amine dehydrogenase"/>
    <property type="match status" value="1"/>
</dbReference>
<evidence type="ECO:0000259" key="1">
    <source>
        <dbReference type="PROSITE" id="PS50837"/>
    </source>
</evidence>
<gene>
    <name evidence="3" type="ORF">HFQ381_LOCUS24839</name>
    <name evidence="2" type="ORF">LUA448_LOCUS13270</name>
</gene>